<dbReference type="Gene3D" id="3.80.10.10">
    <property type="entry name" value="Ribonuclease Inhibitor"/>
    <property type="match status" value="1"/>
</dbReference>
<proteinExistence type="predicted"/>
<sequence length="406" mass="46334">MRLAAATGRFSQVLSLMSKISTTGRELSQKLSTPFKRVKPPRQLVYGFVLQYKLLTVLDLGNVRFGSGTYPLDLVMIAELEHLQYLAIRLYGNELPEEIGNLQKLGDFCSNWSNWYHPGNGICLEFKLFGASLIRSRFFQFPTLQQKQFFYNYSRKDNMKSISSLLLRRGSDVEKFILRKFHGIQKLGCKFFANSWDEFAGSSTFPELHYLTELKSLKIFFDGKVRCACKFSFPSNLTKLSMSNSQLPWNQISVIGKMVRNLEVLKLLNKAFQGQKWFTGTGEFPKLKFLKLESLDVDEWDVSDSDHLPSLEQLVIVNCEKLEEIPSSVGEISTLKLIEMKWCSSSAMASATQILELQRDLSNDHLRVNLIGCGEPNMDEELSIGHTEIVRLRGLDIETIAQVYTV</sequence>
<gene>
    <name evidence="1" type="ORF">OLC1_LOCUS11932</name>
</gene>
<reference evidence="1" key="1">
    <citation type="submission" date="2023-03" db="EMBL/GenBank/DDBJ databases">
        <authorList>
            <person name="Julca I."/>
        </authorList>
    </citation>
    <scope>NUCLEOTIDE SEQUENCE</scope>
</reference>
<dbReference type="PANTHER" id="PTHR15140">
    <property type="entry name" value="TUBULIN-SPECIFIC CHAPERONE E"/>
    <property type="match status" value="1"/>
</dbReference>
<evidence type="ECO:0000313" key="1">
    <source>
        <dbReference type="EMBL" id="CAI9102608.1"/>
    </source>
</evidence>
<name>A0AAV1D4T8_OLDCO</name>
<keyword evidence="2" id="KW-1185">Reference proteome</keyword>
<organism evidence="1 2">
    <name type="scientific">Oldenlandia corymbosa var. corymbosa</name>
    <dbReference type="NCBI Taxonomy" id="529605"/>
    <lineage>
        <taxon>Eukaryota</taxon>
        <taxon>Viridiplantae</taxon>
        <taxon>Streptophyta</taxon>
        <taxon>Embryophyta</taxon>
        <taxon>Tracheophyta</taxon>
        <taxon>Spermatophyta</taxon>
        <taxon>Magnoliopsida</taxon>
        <taxon>eudicotyledons</taxon>
        <taxon>Gunneridae</taxon>
        <taxon>Pentapetalae</taxon>
        <taxon>asterids</taxon>
        <taxon>lamiids</taxon>
        <taxon>Gentianales</taxon>
        <taxon>Rubiaceae</taxon>
        <taxon>Rubioideae</taxon>
        <taxon>Spermacoceae</taxon>
        <taxon>Hedyotis-Oldenlandia complex</taxon>
        <taxon>Oldenlandia</taxon>
    </lineage>
</organism>
<dbReference type="InterPro" id="IPR032675">
    <property type="entry name" value="LRR_dom_sf"/>
</dbReference>
<protein>
    <submittedName>
        <fullName evidence="1">OLC1v1000903C1</fullName>
    </submittedName>
</protein>
<dbReference type="Proteomes" id="UP001161247">
    <property type="component" value="Chromosome 4"/>
</dbReference>
<dbReference type="SUPFAM" id="SSF52058">
    <property type="entry name" value="L domain-like"/>
    <property type="match status" value="1"/>
</dbReference>
<dbReference type="PANTHER" id="PTHR15140:SF37">
    <property type="entry name" value="UBIQUITIN-LIKE DOMAIN-CONTAINING PROTEIN"/>
    <property type="match status" value="1"/>
</dbReference>
<accession>A0AAV1D4T8</accession>
<dbReference type="AlphaFoldDB" id="A0AAV1D4T8"/>
<dbReference type="EMBL" id="OX459121">
    <property type="protein sequence ID" value="CAI9102608.1"/>
    <property type="molecule type" value="Genomic_DNA"/>
</dbReference>
<evidence type="ECO:0000313" key="2">
    <source>
        <dbReference type="Proteomes" id="UP001161247"/>
    </source>
</evidence>